<dbReference type="Pfam" id="PF08386">
    <property type="entry name" value="Abhydrolase_4"/>
    <property type="match status" value="1"/>
</dbReference>
<dbReference type="AlphaFoldDB" id="A0AA94XTD4"/>
<dbReference type="InterPro" id="IPR051601">
    <property type="entry name" value="Serine_prot/Carboxylest_S33"/>
</dbReference>
<evidence type="ECO:0000313" key="6">
    <source>
        <dbReference type="EMBL" id="UUX59535.1"/>
    </source>
</evidence>
<dbReference type="InterPro" id="IPR029058">
    <property type="entry name" value="AB_hydrolase_fold"/>
</dbReference>
<dbReference type="PANTHER" id="PTHR43248">
    <property type="entry name" value="2-SUCCINYL-6-HYDROXY-2,4-CYCLOHEXADIENE-1-CARBOXYLATE SYNTHASE"/>
    <property type="match status" value="1"/>
</dbReference>
<comment type="similarity">
    <text evidence="1">Belongs to the peptidase S33 family.</text>
</comment>
<keyword evidence="3 6" id="KW-0378">Hydrolase</keyword>
<organism evidence="6 7">
    <name type="scientific">Glutamicibacter halophytocola</name>
    <dbReference type="NCBI Taxonomy" id="1933880"/>
    <lineage>
        <taxon>Bacteria</taxon>
        <taxon>Bacillati</taxon>
        <taxon>Actinomycetota</taxon>
        <taxon>Actinomycetes</taxon>
        <taxon>Micrococcales</taxon>
        <taxon>Micrococcaceae</taxon>
        <taxon>Glutamicibacter</taxon>
    </lineage>
</organism>
<evidence type="ECO:0000256" key="3">
    <source>
        <dbReference type="ARBA" id="ARBA00022801"/>
    </source>
</evidence>
<dbReference type="RefSeq" id="WP_257745877.1">
    <property type="nucleotide sequence ID" value="NZ_CP102487.1"/>
</dbReference>
<dbReference type="InterPro" id="IPR013595">
    <property type="entry name" value="Pept_S33_TAP-like_C"/>
</dbReference>
<proteinExistence type="inferred from homology"/>
<feature type="signal peptide" evidence="4">
    <location>
        <begin position="1"/>
        <end position="20"/>
    </location>
</feature>
<accession>A0AA94XTD4</accession>
<protein>
    <submittedName>
        <fullName evidence="6">Alpha/beta hydrolase</fullName>
    </submittedName>
</protein>
<name>A0AA94XTD4_9MICC</name>
<feature type="domain" description="Peptidase S33 tripeptidyl aminopeptidase-like C-terminal" evidence="5">
    <location>
        <begin position="411"/>
        <end position="512"/>
    </location>
</feature>
<keyword evidence="2 4" id="KW-0732">Signal</keyword>
<reference evidence="6" key="1">
    <citation type="journal article" date="2022" name="Pest Manag. Sci.">
        <title>Glutamicibacter halophytocola-mediated host fitness of potato tuber moth on Solanaceae crops.</title>
        <authorList>
            <person name="Wang W."/>
            <person name="Xiao G."/>
            <person name="Du G."/>
            <person name="Chang L."/>
            <person name="Yang Y."/>
            <person name="Ye J."/>
            <person name="Chen B."/>
        </authorList>
    </citation>
    <scope>NUCLEOTIDE SEQUENCE</scope>
    <source>
        <strain evidence="6">S2</strain>
    </source>
</reference>
<dbReference type="GO" id="GO:0016787">
    <property type="term" value="F:hydrolase activity"/>
    <property type="evidence" value="ECO:0007669"/>
    <property type="project" value="UniProtKB-KW"/>
</dbReference>
<dbReference type="Gene3D" id="3.40.50.1820">
    <property type="entry name" value="alpha/beta hydrolase"/>
    <property type="match status" value="1"/>
</dbReference>
<dbReference type="SUPFAM" id="SSF53474">
    <property type="entry name" value="alpha/beta-Hydrolases"/>
    <property type="match status" value="1"/>
</dbReference>
<evidence type="ECO:0000256" key="1">
    <source>
        <dbReference type="ARBA" id="ARBA00010088"/>
    </source>
</evidence>
<dbReference type="EMBL" id="CP102487">
    <property type="protein sequence ID" value="UUX59535.1"/>
    <property type="molecule type" value="Genomic_DNA"/>
</dbReference>
<evidence type="ECO:0000313" key="7">
    <source>
        <dbReference type="Proteomes" id="UP001060018"/>
    </source>
</evidence>
<dbReference type="PANTHER" id="PTHR43248:SF29">
    <property type="entry name" value="TRIPEPTIDYL AMINOPEPTIDASE"/>
    <property type="match status" value="1"/>
</dbReference>
<dbReference type="PROSITE" id="PS51257">
    <property type="entry name" value="PROKAR_LIPOPROTEIN"/>
    <property type="match status" value="1"/>
</dbReference>
<evidence type="ECO:0000256" key="4">
    <source>
        <dbReference type="SAM" id="SignalP"/>
    </source>
</evidence>
<gene>
    <name evidence="6" type="ORF">NUH22_02540</name>
</gene>
<sequence length="512" mass="54422">MPVRSSKLRLIAVATLLAFAGLTSCSAGSTLPDSEGTDATPSASSVEAPQGLESYYSQQIDWEKCGDVIECATIKVPLDYADPTGDSIDLALNRRVSEGASRNLLVNPGGPGGSGLDMVESSVQAMFSADLQKAYNVIGFDPRGVGESTPVTCQSDAETDEGRQENLRAWLPEDQEQIVEETEHYAADCAANTGKLLGHVDTVSAAKDMDVIRAVLGDKQLDYLGFSYGTFLGATYADLFPHKVGRFVLDGAMDPKSQAADLTKAQAVGFEHEIEAWLAQCVESEGCPFSGTVESAKVQLQQFFAQVENEPMTSSDGRTVPIIDFVNGFILPLYDNSNWPYLTQAMASAVNDGNVDAILGFADLAADRQADGTYGSNSSDAFTAINCLDRPMNADAEAMGKEATELMRVAPTLGKYLSYGEIACDAWDHKPTGKAGALDAKGSSEILVVGTTSDPATPYQWSQSLAKQLDNATLLTYQGHGHTAYGRSNDCITEAVDGYLIDGKAPAPDTQC</sequence>
<evidence type="ECO:0000256" key="2">
    <source>
        <dbReference type="ARBA" id="ARBA00022729"/>
    </source>
</evidence>
<evidence type="ECO:0000259" key="5">
    <source>
        <dbReference type="Pfam" id="PF08386"/>
    </source>
</evidence>
<dbReference type="Proteomes" id="UP001060018">
    <property type="component" value="Chromosome"/>
</dbReference>
<feature type="chain" id="PRO_5041735119" evidence="4">
    <location>
        <begin position="21"/>
        <end position="512"/>
    </location>
</feature>